<dbReference type="Proteomes" id="UP000219439">
    <property type="component" value="Unassembled WGS sequence"/>
</dbReference>
<feature type="transmembrane region" description="Helical" evidence="1">
    <location>
        <begin position="6"/>
        <end position="31"/>
    </location>
</feature>
<dbReference type="RefSeq" id="WP_097151967.1">
    <property type="nucleotide sequence ID" value="NZ_OBEL01000001.1"/>
</dbReference>
<evidence type="ECO:0000313" key="2">
    <source>
        <dbReference type="EMBL" id="SNZ07109.1"/>
    </source>
</evidence>
<gene>
    <name evidence="2" type="ORF">SAMN06265368_0662</name>
</gene>
<accession>A0A285NCG4</accession>
<keyword evidence="3" id="KW-1185">Reference proteome</keyword>
<dbReference type="OrthoDB" id="1346484at2"/>
<evidence type="ECO:0000256" key="1">
    <source>
        <dbReference type="SAM" id="Phobius"/>
    </source>
</evidence>
<dbReference type="InterPro" id="IPR014456">
    <property type="entry name" value="UCP010244_IM"/>
</dbReference>
<sequence>MIRTLYVVLAALFAAIIIHIITILAVPYMAVNDVWHRNVRTASLGQLHIIKTAKDVLDDFPELDPAFAYAMCRVDVSNVPAQLTGSLDSGFWSLAYFDVKNRVQFSLTNQISGRDVQVVLANKVQQRLLSERRDLVDDTAVVITAKEDQGLLVLRAFVEQETERNAIARSLSKLDCSPLWESQVEQ</sequence>
<keyword evidence="1" id="KW-0472">Membrane</keyword>
<reference evidence="2 3" key="1">
    <citation type="submission" date="2017-09" db="EMBL/GenBank/DDBJ databases">
        <authorList>
            <person name="Ehlers B."/>
            <person name="Leendertz F.H."/>
        </authorList>
    </citation>
    <scope>NUCLEOTIDE SEQUENCE [LARGE SCALE GENOMIC DNA]</scope>
    <source>
        <strain evidence="2 3">DSM 18289</strain>
    </source>
</reference>
<evidence type="ECO:0000313" key="3">
    <source>
        <dbReference type="Proteomes" id="UP000219439"/>
    </source>
</evidence>
<proteinExistence type="predicted"/>
<keyword evidence="1" id="KW-1133">Transmembrane helix</keyword>
<dbReference type="PIRSF" id="PIRSF010244">
    <property type="entry name" value="UCP010244_imp"/>
    <property type="match status" value="1"/>
</dbReference>
<dbReference type="AlphaFoldDB" id="A0A285NCG4"/>
<dbReference type="EMBL" id="OBEL01000001">
    <property type="protein sequence ID" value="SNZ07109.1"/>
    <property type="molecule type" value="Genomic_DNA"/>
</dbReference>
<organism evidence="2 3">
    <name type="scientific">Cohaesibacter gelatinilyticus</name>
    <dbReference type="NCBI Taxonomy" id="372072"/>
    <lineage>
        <taxon>Bacteria</taxon>
        <taxon>Pseudomonadati</taxon>
        <taxon>Pseudomonadota</taxon>
        <taxon>Alphaproteobacteria</taxon>
        <taxon>Hyphomicrobiales</taxon>
        <taxon>Cohaesibacteraceae</taxon>
    </lineage>
</organism>
<keyword evidence="1" id="KW-0812">Transmembrane</keyword>
<protein>
    <submittedName>
        <fullName evidence="2">Uncharacterized membrane protein</fullName>
    </submittedName>
</protein>
<name>A0A285NCG4_9HYPH</name>